<dbReference type="OrthoDB" id="46564at2759"/>
<evidence type="ECO:0000313" key="2">
    <source>
        <dbReference type="Proteomes" id="UP000187406"/>
    </source>
</evidence>
<accession>A0A1Q3B9G3</accession>
<dbReference type="GO" id="GO:0008276">
    <property type="term" value="F:protein methyltransferase activity"/>
    <property type="evidence" value="ECO:0007669"/>
    <property type="project" value="InterPro"/>
</dbReference>
<dbReference type="InterPro" id="IPR029063">
    <property type="entry name" value="SAM-dependent_MTases_sf"/>
</dbReference>
<dbReference type="InterPro" id="IPR019410">
    <property type="entry name" value="Methyltransf_16"/>
</dbReference>
<dbReference type="STRING" id="3775.A0A1Q3B9G3"/>
<dbReference type="FunCoup" id="A0A1Q3B9G3">
    <property type="interactions" value="780"/>
</dbReference>
<dbReference type="Gene3D" id="3.40.50.150">
    <property type="entry name" value="Vaccinia Virus protein VP39"/>
    <property type="match status" value="1"/>
</dbReference>
<dbReference type="EMBL" id="BDDD01000348">
    <property type="protein sequence ID" value="GAV64494.1"/>
    <property type="molecule type" value="Genomic_DNA"/>
</dbReference>
<dbReference type="SUPFAM" id="SSF53335">
    <property type="entry name" value="S-adenosyl-L-methionine-dependent methyltransferases"/>
    <property type="match status" value="1"/>
</dbReference>
<dbReference type="PANTHER" id="PTHR23108:SF0">
    <property type="entry name" value="METHYLTRANSFERASE-LIKE PROTEIN 22"/>
    <property type="match status" value="1"/>
</dbReference>
<protein>
    <submittedName>
        <fullName evidence="1">Methyltransf_16 domain-containing protein</fullName>
    </submittedName>
</protein>
<dbReference type="AlphaFoldDB" id="A0A1Q3B9G3"/>
<reference evidence="2" key="1">
    <citation type="submission" date="2016-04" db="EMBL/GenBank/DDBJ databases">
        <title>Cephalotus genome sequencing.</title>
        <authorList>
            <person name="Fukushima K."/>
            <person name="Hasebe M."/>
            <person name="Fang X."/>
        </authorList>
    </citation>
    <scope>NUCLEOTIDE SEQUENCE [LARGE SCALE GENOMIC DNA]</scope>
    <source>
        <strain evidence="2">cv. St1</strain>
    </source>
</reference>
<dbReference type="InterPro" id="IPR038899">
    <property type="entry name" value="METTL22"/>
</dbReference>
<dbReference type="InParanoid" id="A0A1Q3B9G3"/>
<evidence type="ECO:0000313" key="1">
    <source>
        <dbReference type="EMBL" id="GAV64494.1"/>
    </source>
</evidence>
<dbReference type="Proteomes" id="UP000187406">
    <property type="component" value="Unassembled WGS sequence"/>
</dbReference>
<proteinExistence type="predicted"/>
<gene>
    <name evidence="1" type="ORF">CFOL_v3_08012</name>
</gene>
<name>A0A1Q3B9G3_CEPFO</name>
<keyword evidence="2" id="KW-1185">Reference proteome</keyword>
<dbReference type="GO" id="GO:0005634">
    <property type="term" value="C:nucleus"/>
    <property type="evidence" value="ECO:0007669"/>
    <property type="project" value="TreeGrafter"/>
</dbReference>
<dbReference type="Pfam" id="PF10294">
    <property type="entry name" value="Methyltransf_16"/>
    <property type="match status" value="1"/>
</dbReference>
<dbReference type="PANTHER" id="PTHR23108">
    <property type="entry name" value="METHYLTRANSFERASE-RELATED"/>
    <property type="match status" value="1"/>
</dbReference>
<comment type="caution">
    <text evidence="1">The sequence shown here is derived from an EMBL/GenBank/DDBJ whole genome shotgun (WGS) entry which is preliminary data.</text>
</comment>
<organism evidence="1 2">
    <name type="scientific">Cephalotus follicularis</name>
    <name type="common">Albany pitcher plant</name>
    <dbReference type="NCBI Taxonomy" id="3775"/>
    <lineage>
        <taxon>Eukaryota</taxon>
        <taxon>Viridiplantae</taxon>
        <taxon>Streptophyta</taxon>
        <taxon>Embryophyta</taxon>
        <taxon>Tracheophyta</taxon>
        <taxon>Spermatophyta</taxon>
        <taxon>Magnoliopsida</taxon>
        <taxon>eudicotyledons</taxon>
        <taxon>Gunneridae</taxon>
        <taxon>Pentapetalae</taxon>
        <taxon>rosids</taxon>
        <taxon>fabids</taxon>
        <taxon>Oxalidales</taxon>
        <taxon>Cephalotaceae</taxon>
        <taxon>Cephalotus</taxon>
    </lineage>
</organism>
<sequence>MNAEDSAIDDEKERRLVMSEVHLGCPPGISGPHISHFTVSIPSDSKSNRFSGLFKDEAAPMHRTICVDEDGDLVLTRRNSTTHNCRITVQHNITSSISCVGLQLWKAELLLSDFVLHKMFTSSVLDGIISLELGAGTGLVGILLACVAKTVFLTDRDEEILDNCAINVQLNSGVVNYQAAIHVRELDWMNFWPPKVIVETSSSQRWYSWTSSEIEEAQRASLLLAADVIYSDNLTDSFFHMLERLMSVGANKVLYLALEKRYNFSLDDHDVVANGYSRFRSYFAEEGDSEAFDPESSPSFVGKRVDLTIIPQYMEEYDRGSDVELWEIKYKRRRHELGDSSQQYC</sequence>